<feature type="domain" description="DRBM" evidence="4">
    <location>
        <begin position="144"/>
        <end position="214"/>
    </location>
</feature>
<keyword evidence="1 2" id="KW-0694">RNA-binding</keyword>
<evidence type="ECO:0000259" key="4">
    <source>
        <dbReference type="PROSITE" id="PS50137"/>
    </source>
</evidence>
<dbReference type="PANTHER" id="PTHR46205:SF3">
    <property type="entry name" value="LOQUACIOUS, ISOFORM B"/>
    <property type="match status" value="1"/>
</dbReference>
<dbReference type="OrthoDB" id="5863565at2759"/>
<dbReference type="SMART" id="SM00358">
    <property type="entry name" value="DSRM"/>
    <property type="match status" value="1"/>
</dbReference>
<protein>
    <submittedName>
        <fullName evidence="7">DRBM domain-containing protein</fullName>
    </submittedName>
</protein>
<dbReference type="SUPFAM" id="SSF54768">
    <property type="entry name" value="dsRNA-binding domain-like"/>
    <property type="match status" value="2"/>
</dbReference>
<feature type="domain" description="DRBM" evidence="4">
    <location>
        <begin position="1"/>
        <end position="59"/>
    </location>
</feature>
<dbReference type="PANTHER" id="PTHR46205">
    <property type="entry name" value="LOQUACIOUS, ISOFORM B"/>
    <property type="match status" value="1"/>
</dbReference>
<evidence type="ECO:0000256" key="3">
    <source>
        <dbReference type="SAM" id="MobiDB-lite"/>
    </source>
</evidence>
<organism evidence="7">
    <name type="scientific">Soboliphyme baturini</name>
    <dbReference type="NCBI Taxonomy" id="241478"/>
    <lineage>
        <taxon>Eukaryota</taxon>
        <taxon>Metazoa</taxon>
        <taxon>Ecdysozoa</taxon>
        <taxon>Nematoda</taxon>
        <taxon>Enoplea</taxon>
        <taxon>Dorylaimia</taxon>
        <taxon>Dioctophymatida</taxon>
        <taxon>Dioctophymatoidea</taxon>
        <taxon>Soboliphymatidae</taxon>
        <taxon>Soboliphyme</taxon>
    </lineage>
</organism>
<reference evidence="5 6" key="2">
    <citation type="submission" date="2018-11" db="EMBL/GenBank/DDBJ databases">
        <authorList>
            <consortium name="Pathogen Informatics"/>
        </authorList>
    </citation>
    <scope>NUCLEOTIDE SEQUENCE [LARGE SCALE GENOMIC DNA]</scope>
</reference>
<dbReference type="AlphaFoldDB" id="A0A183J600"/>
<feature type="region of interest" description="Disordered" evidence="3">
    <location>
        <begin position="73"/>
        <end position="92"/>
    </location>
</feature>
<sequence>MQKQLPAPLYKDVSAVGMPHERTFYVSVQVGDLMETGKGRNKKLAKHDAAEKLLTRLNALPVDELLELGVAPRTASTSTTDTNQKKTAPESDSLNCNAAAAALPTDTKETPESYLVPKIAVDGEKVGFKELQCMDFDHEVPSYHHVTLLDLIASDEEYEIKFNWLSELEEQGVRYFQSLVVISTSPEMSAIGKGKTEDEAKYAAAFLLLQQMKATLLTSNR</sequence>
<dbReference type="InterPro" id="IPR051247">
    <property type="entry name" value="RLC_Component"/>
</dbReference>
<dbReference type="FunFam" id="3.30.160.20:FF:000007">
    <property type="entry name" value="Double-stranded RNA-binding protein Staufen homolog 1"/>
    <property type="match status" value="1"/>
</dbReference>
<dbReference type="GO" id="GO:0070920">
    <property type="term" value="P:regulation of regulatory ncRNA processing"/>
    <property type="evidence" value="ECO:0007669"/>
    <property type="project" value="TreeGrafter"/>
</dbReference>
<evidence type="ECO:0000313" key="6">
    <source>
        <dbReference type="Proteomes" id="UP000270296"/>
    </source>
</evidence>
<dbReference type="WBParaSite" id="SBAD_0001168201-mRNA-1">
    <property type="protein sequence ID" value="SBAD_0001168201-mRNA-1"/>
    <property type="gene ID" value="SBAD_0001168201"/>
</dbReference>
<dbReference type="Pfam" id="PF00035">
    <property type="entry name" value="dsrm"/>
    <property type="match status" value="1"/>
</dbReference>
<gene>
    <name evidence="5" type="ORF">SBAD_LOCUS11297</name>
</gene>
<proteinExistence type="predicted"/>
<dbReference type="Gene3D" id="3.30.160.20">
    <property type="match status" value="2"/>
</dbReference>
<dbReference type="GO" id="GO:0005634">
    <property type="term" value="C:nucleus"/>
    <property type="evidence" value="ECO:0007669"/>
    <property type="project" value="TreeGrafter"/>
</dbReference>
<dbReference type="Proteomes" id="UP000270296">
    <property type="component" value="Unassembled WGS sequence"/>
</dbReference>
<dbReference type="GO" id="GO:0030422">
    <property type="term" value="P:siRNA processing"/>
    <property type="evidence" value="ECO:0007669"/>
    <property type="project" value="TreeGrafter"/>
</dbReference>
<evidence type="ECO:0000313" key="5">
    <source>
        <dbReference type="EMBL" id="VDP38899.1"/>
    </source>
</evidence>
<evidence type="ECO:0000256" key="2">
    <source>
        <dbReference type="PROSITE-ProRule" id="PRU00266"/>
    </source>
</evidence>
<reference evidence="7" key="1">
    <citation type="submission" date="2016-06" db="UniProtKB">
        <authorList>
            <consortium name="WormBaseParasite"/>
        </authorList>
    </citation>
    <scope>IDENTIFICATION</scope>
</reference>
<name>A0A183J600_9BILA</name>
<accession>A0A183J600</accession>
<keyword evidence="6" id="KW-1185">Reference proteome</keyword>
<dbReference type="GO" id="GO:0016442">
    <property type="term" value="C:RISC complex"/>
    <property type="evidence" value="ECO:0007669"/>
    <property type="project" value="TreeGrafter"/>
</dbReference>
<evidence type="ECO:0000256" key="1">
    <source>
        <dbReference type="ARBA" id="ARBA00022884"/>
    </source>
</evidence>
<dbReference type="GO" id="GO:0070578">
    <property type="term" value="C:RISC-loading complex"/>
    <property type="evidence" value="ECO:0007669"/>
    <property type="project" value="TreeGrafter"/>
</dbReference>
<dbReference type="GO" id="GO:0003725">
    <property type="term" value="F:double-stranded RNA binding"/>
    <property type="evidence" value="ECO:0007669"/>
    <property type="project" value="TreeGrafter"/>
</dbReference>
<dbReference type="GO" id="GO:0005737">
    <property type="term" value="C:cytoplasm"/>
    <property type="evidence" value="ECO:0007669"/>
    <property type="project" value="TreeGrafter"/>
</dbReference>
<evidence type="ECO:0000313" key="7">
    <source>
        <dbReference type="WBParaSite" id="SBAD_0001168201-mRNA-1"/>
    </source>
</evidence>
<dbReference type="InterPro" id="IPR014720">
    <property type="entry name" value="dsRBD_dom"/>
</dbReference>
<dbReference type="PROSITE" id="PS50137">
    <property type="entry name" value="DS_RBD"/>
    <property type="match status" value="2"/>
</dbReference>
<dbReference type="EMBL" id="UZAM01015421">
    <property type="protein sequence ID" value="VDP38899.1"/>
    <property type="molecule type" value="Genomic_DNA"/>
</dbReference>
<dbReference type="GO" id="GO:0035197">
    <property type="term" value="F:siRNA binding"/>
    <property type="evidence" value="ECO:0007669"/>
    <property type="project" value="TreeGrafter"/>
</dbReference>